<evidence type="ECO:0000256" key="1">
    <source>
        <dbReference type="SAM" id="SignalP"/>
    </source>
</evidence>
<feature type="signal peptide" evidence="1">
    <location>
        <begin position="1"/>
        <end position="18"/>
    </location>
</feature>
<evidence type="ECO:0000313" key="2">
    <source>
        <dbReference type="EMBL" id="MFD1949192.1"/>
    </source>
</evidence>
<evidence type="ECO:0000313" key="3">
    <source>
        <dbReference type="Proteomes" id="UP001597400"/>
    </source>
</evidence>
<proteinExistence type="predicted"/>
<accession>A0ABW4TUE6</accession>
<dbReference type="EMBL" id="JBHUGS010000001">
    <property type="protein sequence ID" value="MFD1949192.1"/>
    <property type="molecule type" value="Genomic_DNA"/>
</dbReference>
<reference evidence="3" key="1">
    <citation type="journal article" date="2019" name="Int. J. Syst. Evol. Microbiol.">
        <title>The Global Catalogue of Microorganisms (GCM) 10K type strain sequencing project: providing services to taxonomists for standard genome sequencing and annotation.</title>
        <authorList>
            <consortium name="The Broad Institute Genomics Platform"/>
            <consortium name="The Broad Institute Genome Sequencing Center for Infectious Disease"/>
            <person name="Wu L."/>
            <person name="Ma J."/>
        </authorList>
    </citation>
    <scope>NUCLEOTIDE SEQUENCE [LARGE SCALE GENOMIC DNA]</scope>
    <source>
        <strain evidence="3">CGMCC 1.12702</strain>
    </source>
</reference>
<dbReference type="RefSeq" id="WP_380926574.1">
    <property type="nucleotide sequence ID" value="NZ_JBHUGS010000001.1"/>
</dbReference>
<evidence type="ECO:0008006" key="4">
    <source>
        <dbReference type="Google" id="ProtNLM"/>
    </source>
</evidence>
<gene>
    <name evidence="2" type="ORF">ACFSGX_00250</name>
</gene>
<feature type="chain" id="PRO_5046401078" description="UrcA family protein" evidence="1">
    <location>
        <begin position="19"/>
        <end position="92"/>
    </location>
</feature>
<dbReference type="Proteomes" id="UP001597400">
    <property type="component" value="Unassembled WGS sequence"/>
</dbReference>
<keyword evidence="1" id="KW-0732">Signal</keyword>
<name>A0ABW4TUE6_9SPHN</name>
<keyword evidence="3" id="KW-1185">Reference proteome</keyword>
<comment type="caution">
    <text evidence="2">The sequence shown here is derived from an EMBL/GenBank/DDBJ whole genome shotgun (WGS) entry which is preliminary data.</text>
</comment>
<protein>
    <recommendedName>
        <fullName evidence="4">UrcA family protein</fullName>
    </recommendedName>
</protein>
<organism evidence="2 3">
    <name type="scientific">Sphingomonas arantia</name>
    <dbReference type="NCBI Taxonomy" id="1460676"/>
    <lineage>
        <taxon>Bacteria</taxon>
        <taxon>Pseudomonadati</taxon>
        <taxon>Pseudomonadota</taxon>
        <taxon>Alphaproteobacteria</taxon>
        <taxon>Sphingomonadales</taxon>
        <taxon>Sphingomonadaceae</taxon>
        <taxon>Sphingomonas</taxon>
    </lineage>
</organism>
<sequence length="92" mass="9775">MKSTIAIALLLLSTTATAQTSSTQARYDAAASKARTGSDPERVICRTAVETGSLVKRTRRCMTSAQWSRSRDGENAAARNMVQQNAGLANGN</sequence>